<dbReference type="InterPro" id="IPR015943">
    <property type="entry name" value="WD40/YVTN_repeat-like_dom_sf"/>
</dbReference>
<dbReference type="Pfam" id="PF00400">
    <property type="entry name" value="WD40"/>
    <property type="match status" value="2"/>
</dbReference>
<dbReference type="PANTHER" id="PTHR44019:SF20">
    <property type="entry name" value="WD REPEAT-CONTAINING PROTEIN 55"/>
    <property type="match status" value="1"/>
</dbReference>
<evidence type="ECO:0000256" key="1">
    <source>
        <dbReference type="ARBA" id="ARBA00007625"/>
    </source>
</evidence>
<evidence type="ECO:0000313" key="5">
    <source>
        <dbReference type="EMBL" id="KAK1732706.1"/>
    </source>
</evidence>
<dbReference type="InterPro" id="IPR050505">
    <property type="entry name" value="WDR55/POC1"/>
</dbReference>
<feature type="region of interest" description="Disordered" evidence="4">
    <location>
        <begin position="291"/>
        <end position="328"/>
    </location>
</feature>
<feature type="region of interest" description="Disordered" evidence="4">
    <location>
        <begin position="451"/>
        <end position="515"/>
    </location>
</feature>
<dbReference type="Gene3D" id="2.130.10.10">
    <property type="entry name" value="YVTN repeat-like/Quinoprotein amine dehydrogenase"/>
    <property type="match status" value="2"/>
</dbReference>
<keyword evidence="3" id="KW-0677">Repeat</keyword>
<feature type="region of interest" description="Disordered" evidence="4">
    <location>
        <begin position="87"/>
        <end position="106"/>
    </location>
</feature>
<keyword evidence="6" id="KW-1185">Reference proteome</keyword>
<dbReference type="PANTHER" id="PTHR44019">
    <property type="entry name" value="WD REPEAT-CONTAINING PROTEIN 55"/>
    <property type="match status" value="1"/>
</dbReference>
<feature type="compositionally biased region" description="Low complexity" evidence="4">
    <location>
        <begin position="301"/>
        <end position="313"/>
    </location>
</feature>
<organism evidence="5 6">
    <name type="scientific">Skeletonema marinoi</name>
    <dbReference type="NCBI Taxonomy" id="267567"/>
    <lineage>
        <taxon>Eukaryota</taxon>
        <taxon>Sar</taxon>
        <taxon>Stramenopiles</taxon>
        <taxon>Ochrophyta</taxon>
        <taxon>Bacillariophyta</taxon>
        <taxon>Coscinodiscophyceae</taxon>
        <taxon>Thalassiosirophycidae</taxon>
        <taxon>Thalassiosirales</taxon>
        <taxon>Skeletonemataceae</taxon>
        <taxon>Skeletonema</taxon>
        <taxon>Skeletonema marinoi-dohrnii complex</taxon>
    </lineage>
</organism>
<evidence type="ECO:0000313" key="6">
    <source>
        <dbReference type="Proteomes" id="UP001224775"/>
    </source>
</evidence>
<feature type="compositionally biased region" description="Low complexity" evidence="4">
    <location>
        <begin position="87"/>
        <end position="97"/>
    </location>
</feature>
<evidence type="ECO:0000256" key="4">
    <source>
        <dbReference type="SAM" id="MobiDB-lite"/>
    </source>
</evidence>
<comment type="caution">
    <text evidence="5">The sequence shown here is derived from an EMBL/GenBank/DDBJ whole genome shotgun (WGS) entry which is preliminary data.</text>
</comment>
<comment type="similarity">
    <text evidence="1">Belongs to the WD repeat WDR55 family.</text>
</comment>
<name>A0AAD8XSR3_9STRA</name>
<dbReference type="Proteomes" id="UP001224775">
    <property type="component" value="Unassembled WGS sequence"/>
</dbReference>
<accession>A0AAD8XSR3</accession>
<keyword evidence="2" id="KW-0853">WD repeat</keyword>
<feature type="compositionally biased region" description="Acidic residues" evidence="4">
    <location>
        <begin position="482"/>
        <end position="507"/>
    </location>
</feature>
<evidence type="ECO:0000256" key="3">
    <source>
        <dbReference type="ARBA" id="ARBA00022737"/>
    </source>
</evidence>
<dbReference type="SUPFAM" id="SSF50978">
    <property type="entry name" value="WD40 repeat-like"/>
    <property type="match status" value="1"/>
</dbReference>
<dbReference type="EMBL" id="JATAAI010000060">
    <property type="protein sequence ID" value="KAK1732706.1"/>
    <property type="molecule type" value="Genomic_DNA"/>
</dbReference>
<sequence>MATPLKPIECSAQPLCISFHPHKDIVAAGLVDGTVEVHDLLVKKQSGIHGGGDHHMDSDDNEDEEADDTILSTIYVAKQTAAISAVSRSSATAASPSKKATQGPSCRDVLFSGATNSSSAESSAAMKQSEDPTTSGGGEFLYSVCNGGSLRCLDSELACSLLDDNSEDVTSSPAILWSIENAHNVGINKLYQLPYNSPCGPVLATGDDVGTVRLWDTRMCASQQASNGNPFDNLMKPPQGCVQQWKINHDYITDFTSNHDGTSLLATCADGKLSVFDMRYVKQKGGSKSIVLPDVDPNWDPTQNNQPQQQQQQQKKKPTWETHGYTQSENQEDELLSCTFIKKSSKLVCGTQEGILSLFSKDIWCDVSDRYPGHPQSIDAILKIDEDTVLTGSSDGLVRAVQLLPNSLLGVLGGHDGFPVEALGWSAGRKMVGSVSHDEYIRLWDASFLNDDDNDDDDEDEDDTDNDDAIKMAVGVAKGGGEDSEDDWEDMDEDGSEDDDSDSDDSDEGARSLRRGRIYSRHLMKSSSPIYRVCMAQRKE</sequence>
<dbReference type="SMART" id="SM00320">
    <property type="entry name" value="WD40"/>
    <property type="match status" value="5"/>
</dbReference>
<reference evidence="5" key="1">
    <citation type="submission" date="2023-06" db="EMBL/GenBank/DDBJ databases">
        <title>Survivors Of The Sea: Transcriptome response of Skeletonema marinoi to long-term dormancy.</title>
        <authorList>
            <person name="Pinder M.I.M."/>
            <person name="Kourtchenko O."/>
            <person name="Robertson E.K."/>
            <person name="Larsson T."/>
            <person name="Maumus F."/>
            <person name="Osuna-Cruz C.M."/>
            <person name="Vancaester E."/>
            <person name="Stenow R."/>
            <person name="Vandepoele K."/>
            <person name="Ploug H."/>
            <person name="Bruchert V."/>
            <person name="Godhe A."/>
            <person name="Topel M."/>
        </authorList>
    </citation>
    <scope>NUCLEOTIDE SEQUENCE</scope>
    <source>
        <strain evidence="5">R05AC</strain>
    </source>
</reference>
<evidence type="ECO:0000256" key="2">
    <source>
        <dbReference type="ARBA" id="ARBA00022574"/>
    </source>
</evidence>
<dbReference type="InterPro" id="IPR036322">
    <property type="entry name" value="WD40_repeat_dom_sf"/>
</dbReference>
<dbReference type="AlphaFoldDB" id="A0AAD8XSR3"/>
<feature type="compositionally biased region" description="Acidic residues" evidence="4">
    <location>
        <begin position="451"/>
        <end position="467"/>
    </location>
</feature>
<dbReference type="InterPro" id="IPR001680">
    <property type="entry name" value="WD40_rpt"/>
</dbReference>
<proteinExistence type="inferred from homology"/>
<protein>
    <submittedName>
        <fullName evidence="5">WD40 repeat domain-containing protein</fullName>
    </submittedName>
</protein>
<gene>
    <name evidence="5" type="ORF">QTG54_016605</name>
</gene>
<feature type="region of interest" description="Disordered" evidence="4">
    <location>
        <begin position="46"/>
        <end position="66"/>
    </location>
</feature>